<comment type="caution">
    <text evidence="5">The sequence shown here is derived from an EMBL/GenBank/DDBJ whole genome shotgun (WGS) entry which is preliminary data.</text>
</comment>
<reference evidence="5 6" key="1">
    <citation type="submission" date="2019-05" db="EMBL/GenBank/DDBJ databases">
        <title>Mikania micrantha, genome provides insights into the molecular mechanism of rapid growth.</title>
        <authorList>
            <person name="Liu B."/>
        </authorList>
    </citation>
    <scope>NUCLEOTIDE SEQUENCE [LARGE SCALE GENOMIC DNA]</scope>
    <source>
        <strain evidence="5">NLD-2019</strain>
        <tissue evidence="5">Leaf</tissue>
    </source>
</reference>
<feature type="repeat" description="PPR" evidence="3">
    <location>
        <begin position="624"/>
        <end position="658"/>
    </location>
</feature>
<accession>A0A5N6Q105</accession>
<comment type="similarity">
    <text evidence="1">Belongs to the PPR family. P subfamily.</text>
</comment>
<dbReference type="InterPro" id="IPR011990">
    <property type="entry name" value="TPR-like_helical_dom_sf"/>
</dbReference>
<organism evidence="5 6">
    <name type="scientific">Mikania micrantha</name>
    <name type="common">bitter vine</name>
    <dbReference type="NCBI Taxonomy" id="192012"/>
    <lineage>
        <taxon>Eukaryota</taxon>
        <taxon>Viridiplantae</taxon>
        <taxon>Streptophyta</taxon>
        <taxon>Embryophyta</taxon>
        <taxon>Tracheophyta</taxon>
        <taxon>Spermatophyta</taxon>
        <taxon>Magnoliopsida</taxon>
        <taxon>eudicotyledons</taxon>
        <taxon>Gunneridae</taxon>
        <taxon>Pentapetalae</taxon>
        <taxon>asterids</taxon>
        <taxon>campanulids</taxon>
        <taxon>Asterales</taxon>
        <taxon>Asteraceae</taxon>
        <taxon>Asteroideae</taxon>
        <taxon>Heliantheae alliance</taxon>
        <taxon>Eupatorieae</taxon>
        <taxon>Mikania</taxon>
    </lineage>
</organism>
<dbReference type="SUPFAM" id="SSF81901">
    <property type="entry name" value="HCP-like"/>
    <property type="match status" value="1"/>
</dbReference>
<name>A0A5N6Q105_9ASTR</name>
<proteinExistence type="inferred from homology"/>
<evidence type="ECO:0000256" key="1">
    <source>
        <dbReference type="ARBA" id="ARBA00007626"/>
    </source>
</evidence>
<feature type="repeat" description="PPR" evidence="3">
    <location>
        <begin position="695"/>
        <end position="729"/>
    </location>
</feature>
<feature type="repeat" description="PPR" evidence="3">
    <location>
        <begin position="765"/>
        <end position="799"/>
    </location>
</feature>
<dbReference type="NCBIfam" id="TIGR00756">
    <property type="entry name" value="PPR"/>
    <property type="match status" value="8"/>
</dbReference>
<dbReference type="PROSITE" id="PS51375">
    <property type="entry name" value="PPR"/>
    <property type="match status" value="10"/>
</dbReference>
<feature type="repeat" description="PPR" evidence="3">
    <location>
        <begin position="800"/>
        <end position="834"/>
    </location>
</feature>
<sequence>MGIGEWDGRAVFERPLADAQYRSVAQVPNNPLKGVRGYGGIRRCYKYAIELLSSSFLHVDLPSTIIVEASIATPTNKNNHRSAIHQALIVPENDCFFAIQAINSVYSDPAQLVFEPRSWFAIKNCDHTSSSDIDSSHESVKREHAAKQHRTSDSQLCVCNNSSDSGAAMGCSERCCWSLQLLLPAGTSYIAGSFFESEKDCFTVRFSVRYQKMLKSLVSKASSTHKNFQLSPFNQQEATTSLLIAIGEDMHLFNQLLNYNFQTLDYIKGCIFQMCTGFFLCKLSMETRFSGDNKLFLFAFQDLIATIGSKYQQKIQDWPPPFKNSKGRNNPEVALPMLDAILKSSLERLKLMRADLEATSKVVALWPRGHGSSRASSTNVQVECNGSFHPEAHLPCVFHSFVINFCLTKETQFLLPILNYDENFRESMPCAQNIGNYSCTMEAGYSQHVNTIRNLSLGGRLGVALWLHNKMIYSSGVIPDVVTHNHLINGFCKVGAIEKAEWLIGQMSYWGPSPNCATYNTLMKGYCAFNDIEKALDLLSTMSNDGGGNKVKPNIVTFNILVHALCKKGLSDEARVLLSKLTDENREKNLIASTILMDNYFKNGNTSLALTLWEEIYKKGKELDVVAYNVLVHGYCLNLDLIVVYKYVNEMLKIGLGPDKFTYNTLISGLCKVKRIDDARYLFYNVMSRMGVSPDMVSHNILIQGLCNVGNVVEAHELLNGMLDKSMVPKQRIWNIIIHWYGKNGDKQNALYVRDQMIAHGVSPNMFTYNALIHMFTRTGEIFEAHLLMKEMLTVGPLPDTVTYNLLVGAESEYGHLFSAHQVYDEMLQRGYHPDVVTYSELIKGYCMRGKVNEAERLFYTLYDSNLVIDHVPFQILIKTYFKLRDFDGAYGVYQKWAQISVLFSKDSNDFFFMLVSCHLCYQKCTRRVPRCSGKERRGTIKPPCGSRCAIPARVLRFR</sequence>
<dbReference type="OrthoDB" id="185373at2759"/>
<dbReference type="Proteomes" id="UP000326396">
    <property type="component" value="Linkage Group LG1"/>
</dbReference>
<keyword evidence="6" id="KW-1185">Reference proteome</keyword>
<dbReference type="EMBL" id="SZYD01000001">
    <property type="protein sequence ID" value="KAD7477380.1"/>
    <property type="molecule type" value="Genomic_DNA"/>
</dbReference>
<feature type="repeat" description="PPR" evidence="3">
    <location>
        <begin position="515"/>
        <end position="549"/>
    </location>
</feature>
<dbReference type="PANTHER" id="PTHR47938:SF35">
    <property type="entry name" value="PENTATRICOPEPTIDE REPEAT-CONTAINING PROTEIN 4, MITOCHONDRIAL-RELATED"/>
    <property type="match status" value="1"/>
</dbReference>
<feature type="compositionally biased region" description="Basic and acidic residues" evidence="4">
    <location>
        <begin position="134"/>
        <end position="147"/>
    </location>
</feature>
<feature type="repeat" description="PPR" evidence="3">
    <location>
        <begin position="659"/>
        <end position="694"/>
    </location>
</feature>
<dbReference type="Pfam" id="PF12854">
    <property type="entry name" value="PPR_1"/>
    <property type="match status" value="1"/>
</dbReference>
<feature type="repeat" description="PPR" evidence="3">
    <location>
        <begin position="480"/>
        <end position="514"/>
    </location>
</feature>
<feature type="repeat" description="PPR" evidence="3">
    <location>
        <begin position="554"/>
        <end position="588"/>
    </location>
</feature>
<dbReference type="InterPro" id="IPR002885">
    <property type="entry name" value="PPR_rpt"/>
</dbReference>
<dbReference type="PANTHER" id="PTHR47938">
    <property type="entry name" value="RESPIRATORY COMPLEX I CHAPERONE (CIA84), PUTATIVE (AFU_ORTHOLOGUE AFUA_2G06020)-RELATED"/>
    <property type="match status" value="1"/>
</dbReference>
<evidence type="ECO:0000256" key="2">
    <source>
        <dbReference type="ARBA" id="ARBA00022737"/>
    </source>
</evidence>
<gene>
    <name evidence="5" type="ORF">E3N88_00516</name>
</gene>
<dbReference type="Pfam" id="PF13041">
    <property type="entry name" value="PPR_2"/>
    <property type="match status" value="5"/>
</dbReference>
<protein>
    <recommendedName>
        <fullName evidence="7">Pentatricopeptide repeat-containing protein</fullName>
    </recommendedName>
</protein>
<dbReference type="AlphaFoldDB" id="A0A5N6Q105"/>
<evidence type="ECO:0008006" key="7">
    <source>
        <dbReference type="Google" id="ProtNLM"/>
    </source>
</evidence>
<feature type="region of interest" description="Disordered" evidence="4">
    <location>
        <begin position="128"/>
        <end position="147"/>
    </location>
</feature>
<evidence type="ECO:0000256" key="4">
    <source>
        <dbReference type="SAM" id="MobiDB-lite"/>
    </source>
</evidence>
<keyword evidence="2" id="KW-0677">Repeat</keyword>
<dbReference type="Gene3D" id="1.25.40.10">
    <property type="entry name" value="Tetratricopeptide repeat domain"/>
    <property type="match status" value="4"/>
</dbReference>
<feature type="repeat" description="PPR" evidence="3">
    <location>
        <begin position="835"/>
        <end position="869"/>
    </location>
</feature>
<feature type="repeat" description="PPR" evidence="3">
    <location>
        <begin position="730"/>
        <end position="764"/>
    </location>
</feature>
<dbReference type="GO" id="GO:0003729">
    <property type="term" value="F:mRNA binding"/>
    <property type="evidence" value="ECO:0007669"/>
    <property type="project" value="TreeGrafter"/>
</dbReference>
<evidence type="ECO:0000313" key="5">
    <source>
        <dbReference type="EMBL" id="KAD7477380.1"/>
    </source>
</evidence>
<evidence type="ECO:0000256" key="3">
    <source>
        <dbReference type="PROSITE-ProRule" id="PRU00708"/>
    </source>
</evidence>
<evidence type="ECO:0000313" key="6">
    <source>
        <dbReference type="Proteomes" id="UP000326396"/>
    </source>
</evidence>